<keyword evidence="1" id="KW-0812">Transmembrane</keyword>
<keyword evidence="3" id="KW-1185">Reference proteome</keyword>
<keyword evidence="1" id="KW-1133">Transmembrane helix</keyword>
<comment type="caution">
    <text evidence="2">The sequence shown here is derived from an EMBL/GenBank/DDBJ whole genome shotgun (WGS) entry which is preliminary data.</text>
</comment>
<sequence length="153" mass="16373">MLQVSIIPQVATGALLTYSPDADNESNVFDSDIQSLVSGAVTGFAAAIQASAILLFTWRIMKTVEQDGDELAKPRPEHEAVAKLTAKATRGSRLPASRAFAGAMDVECREYNAAFKRVSQWQVMTCTQLSMLLLAVASIVSSGFVIAADFMIA</sequence>
<dbReference type="OrthoDB" id="10524384at2759"/>
<accession>A0A812YGE0</accession>
<feature type="transmembrane region" description="Helical" evidence="1">
    <location>
        <begin position="129"/>
        <end position="152"/>
    </location>
</feature>
<dbReference type="AlphaFoldDB" id="A0A812YGE0"/>
<evidence type="ECO:0000256" key="1">
    <source>
        <dbReference type="SAM" id="Phobius"/>
    </source>
</evidence>
<gene>
    <name evidence="2" type="ORF">SNEC2469_LOCUS22813</name>
</gene>
<keyword evidence="1" id="KW-0472">Membrane</keyword>
<reference evidence="2" key="1">
    <citation type="submission" date="2021-02" db="EMBL/GenBank/DDBJ databases">
        <authorList>
            <person name="Dougan E. K."/>
            <person name="Rhodes N."/>
            <person name="Thang M."/>
            <person name="Chan C."/>
        </authorList>
    </citation>
    <scope>NUCLEOTIDE SEQUENCE</scope>
</reference>
<feature type="transmembrane region" description="Helical" evidence="1">
    <location>
        <begin position="36"/>
        <end position="56"/>
    </location>
</feature>
<protein>
    <submittedName>
        <fullName evidence="2">Uncharacterized protein</fullName>
    </submittedName>
</protein>
<evidence type="ECO:0000313" key="2">
    <source>
        <dbReference type="EMBL" id="CAE7779053.1"/>
    </source>
</evidence>
<proteinExistence type="predicted"/>
<name>A0A812YGE0_9DINO</name>
<feature type="non-terminal residue" evidence="2">
    <location>
        <position position="153"/>
    </location>
</feature>
<dbReference type="Proteomes" id="UP000601435">
    <property type="component" value="Unassembled WGS sequence"/>
</dbReference>
<dbReference type="EMBL" id="CAJNJA010041912">
    <property type="protein sequence ID" value="CAE7779053.1"/>
    <property type="molecule type" value="Genomic_DNA"/>
</dbReference>
<organism evidence="2 3">
    <name type="scientific">Symbiodinium necroappetens</name>
    <dbReference type="NCBI Taxonomy" id="1628268"/>
    <lineage>
        <taxon>Eukaryota</taxon>
        <taxon>Sar</taxon>
        <taxon>Alveolata</taxon>
        <taxon>Dinophyceae</taxon>
        <taxon>Suessiales</taxon>
        <taxon>Symbiodiniaceae</taxon>
        <taxon>Symbiodinium</taxon>
    </lineage>
</organism>
<evidence type="ECO:0000313" key="3">
    <source>
        <dbReference type="Proteomes" id="UP000601435"/>
    </source>
</evidence>